<dbReference type="InterPro" id="IPR003582">
    <property type="entry name" value="ShKT_dom"/>
</dbReference>
<evidence type="ECO:0000259" key="6">
    <source>
        <dbReference type="PROSITE" id="PS50240"/>
    </source>
</evidence>
<dbReference type="InterPro" id="IPR001254">
    <property type="entry name" value="Trypsin_dom"/>
</dbReference>
<evidence type="ECO:0000313" key="8">
    <source>
        <dbReference type="EMBL" id="KAG7157982.1"/>
    </source>
</evidence>
<gene>
    <name evidence="8" type="primary">PPAF3-L3</name>
    <name evidence="8" type="ORF">Hamer_G014851</name>
</gene>
<reference evidence="8" key="1">
    <citation type="journal article" date="2021" name="Sci. Adv.">
        <title>The American lobster genome reveals insights on longevity, neural, and immune adaptations.</title>
        <authorList>
            <person name="Polinski J.M."/>
            <person name="Zimin A.V."/>
            <person name="Clark K.F."/>
            <person name="Kohn A.B."/>
            <person name="Sadowski N."/>
            <person name="Timp W."/>
            <person name="Ptitsyn A."/>
            <person name="Khanna P."/>
            <person name="Romanova D.Y."/>
            <person name="Williams P."/>
            <person name="Greenwood S.J."/>
            <person name="Moroz L.L."/>
            <person name="Walt D.R."/>
            <person name="Bodnar A.G."/>
        </authorList>
    </citation>
    <scope>NUCLEOTIDE SEQUENCE</scope>
    <source>
        <strain evidence="8">GMGI-L3</strain>
    </source>
</reference>
<dbReference type="PANTHER" id="PTHR24256">
    <property type="entry name" value="TRYPTASE-RELATED"/>
    <property type="match status" value="1"/>
</dbReference>
<comment type="similarity">
    <text evidence="2">Belongs to the peptidase S1 family. CLIP subfamily.</text>
</comment>
<sequence>MTRINKKLWAALMVTGVWATQTQAHFGSCEDHSPDCLQWASNALCDTDPGFMLQNCPVSCNACLDPDCVDKRASCNLGLASGACQTHRDFMMANCRHTCGGCRIGDPRRSTAPQALPLVDPSRPLSRIQTIVDPDFECGRGYPSTTTTTKLNYGGSDVNLDPTRIIFPDEAERLREEAALSRTMNRDKSTMMMLPGSTHMMTPETNGNFTVMDALCGATPISDRFLLTAAHCVFDPDFPIQTVRLGELDFSSQNEKNSRPVDYDIKQIIVHPNFEVCPNTSITGDSFNRYNDIALLETVDKIIFNELVFPYCVSDKRPTPNSTVTGSGFGLINQTHQSAVLQEADLRILDSAECESIYRREHHEPQLRVVYPDLLQGRDIMCANHPERSACEGDSGGPLFLDEADGRRFVVGIVSSGVACRGAGASILPGFFISVADHVNFINSVLYAT</sequence>
<evidence type="ECO:0000259" key="7">
    <source>
        <dbReference type="PROSITE" id="PS51670"/>
    </source>
</evidence>
<evidence type="ECO:0000256" key="5">
    <source>
        <dbReference type="SAM" id="SignalP"/>
    </source>
</evidence>
<keyword evidence="4" id="KW-0720">Serine protease</keyword>
<evidence type="ECO:0000256" key="1">
    <source>
        <dbReference type="ARBA" id="ARBA00023157"/>
    </source>
</evidence>
<dbReference type="GO" id="GO:0004252">
    <property type="term" value="F:serine-type endopeptidase activity"/>
    <property type="evidence" value="ECO:0007669"/>
    <property type="project" value="InterPro"/>
</dbReference>
<keyword evidence="1 3" id="KW-1015">Disulfide bond</keyword>
<dbReference type="EMBL" id="JAHLQT010035946">
    <property type="protein sequence ID" value="KAG7157982.1"/>
    <property type="molecule type" value="Genomic_DNA"/>
</dbReference>
<feature type="disulfide bond" evidence="3">
    <location>
        <begin position="29"/>
        <end position="63"/>
    </location>
</feature>
<dbReference type="InterPro" id="IPR051487">
    <property type="entry name" value="Ser/Thr_Proteases_Immune/Dev"/>
</dbReference>
<evidence type="ECO:0000256" key="4">
    <source>
        <dbReference type="RuleBase" id="RU363034"/>
    </source>
</evidence>
<dbReference type="PROSITE" id="PS50240">
    <property type="entry name" value="TRYPSIN_DOM"/>
    <property type="match status" value="1"/>
</dbReference>
<comment type="caution">
    <text evidence="3">Lacks conserved residue(s) required for the propagation of feature annotation.</text>
</comment>
<dbReference type="InterPro" id="IPR001314">
    <property type="entry name" value="Peptidase_S1A"/>
</dbReference>
<dbReference type="PROSITE" id="PS00134">
    <property type="entry name" value="TRYPSIN_HIS"/>
    <property type="match status" value="1"/>
</dbReference>
<evidence type="ECO:0000256" key="2">
    <source>
        <dbReference type="ARBA" id="ARBA00024195"/>
    </source>
</evidence>
<dbReference type="Proteomes" id="UP000747542">
    <property type="component" value="Unassembled WGS sequence"/>
</dbReference>
<dbReference type="SUPFAM" id="SSF50494">
    <property type="entry name" value="Trypsin-like serine proteases"/>
    <property type="match status" value="1"/>
</dbReference>
<feature type="disulfide bond" evidence="3">
    <location>
        <begin position="68"/>
        <end position="102"/>
    </location>
</feature>
<feature type="signal peptide" evidence="5">
    <location>
        <begin position="1"/>
        <end position="19"/>
    </location>
</feature>
<dbReference type="Gene3D" id="2.40.10.10">
    <property type="entry name" value="Trypsin-like serine proteases"/>
    <property type="match status" value="1"/>
</dbReference>
<keyword evidence="9" id="KW-1185">Reference proteome</keyword>
<dbReference type="PROSITE" id="PS00135">
    <property type="entry name" value="TRYPSIN_SER"/>
    <property type="match status" value="1"/>
</dbReference>
<feature type="domain" description="ShKT" evidence="7">
    <location>
        <begin position="68"/>
        <end position="102"/>
    </location>
</feature>
<dbReference type="InterPro" id="IPR043504">
    <property type="entry name" value="Peptidase_S1_PA_chymotrypsin"/>
</dbReference>
<dbReference type="PRINTS" id="PR00722">
    <property type="entry name" value="CHYMOTRYPSIN"/>
</dbReference>
<evidence type="ECO:0000256" key="3">
    <source>
        <dbReference type="PROSITE-ProRule" id="PRU01005"/>
    </source>
</evidence>
<dbReference type="GO" id="GO:0006508">
    <property type="term" value="P:proteolysis"/>
    <property type="evidence" value="ECO:0007669"/>
    <property type="project" value="UniProtKB-KW"/>
</dbReference>
<dbReference type="PROSITE" id="PS51670">
    <property type="entry name" value="SHKT"/>
    <property type="match status" value="2"/>
</dbReference>
<feature type="domain" description="ShKT" evidence="7">
    <location>
        <begin position="29"/>
        <end position="63"/>
    </location>
</feature>
<dbReference type="Pfam" id="PF01549">
    <property type="entry name" value="ShK"/>
    <property type="match status" value="2"/>
</dbReference>
<keyword evidence="4" id="KW-0378">Hydrolase</keyword>
<dbReference type="SMART" id="SM00254">
    <property type="entry name" value="ShKT"/>
    <property type="match status" value="2"/>
</dbReference>
<dbReference type="Pfam" id="PF00089">
    <property type="entry name" value="Trypsin"/>
    <property type="match status" value="1"/>
</dbReference>
<dbReference type="AlphaFoldDB" id="A0A8J5JGU5"/>
<keyword evidence="5" id="KW-0732">Signal</keyword>
<organism evidence="8 9">
    <name type="scientific">Homarus americanus</name>
    <name type="common">American lobster</name>
    <dbReference type="NCBI Taxonomy" id="6706"/>
    <lineage>
        <taxon>Eukaryota</taxon>
        <taxon>Metazoa</taxon>
        <taxon>Ecdysozoa</taxon>
        <taxon>Arthropoda</taxon>
        <taxon>Crustacea</taxon>
        <taxon>Multicrustacea</taxon>
        <taxon>Malacostraca</taxon>
        <taxon>Eumalacostraca</taxon>
        <taxon>Eucarida</taxon>
        <taxon>Decapoda</taxon>
        <taxon>Pleocyemata</taxon>
        <taxon>Astacidea</taxon>
        <taxon>Nephropoidea</taxon>
        <taxon>Nephropidae</taxon>
        <taxon>Homarus</taxon>
    </lineage>
</organism>
<evidence type="ECO:0000313" key="9">
    <source>
        <dbReference type="Proteomes" id="UP000747542"/>
    </source>
</evidence>
<proteinExistence type="inferred from homology"/>
<dbReference type="CDD" id="cd00190">
    <property type="entry name" value="Tryp_SPc"/>
    <property type="match status" value="1"/>
</dbReference>
<keyword evidence="4" id="KW-0645">Protease</keyword>
<protein>
    <submittedName>
        <fullName evidence="8">Phenoloxidase-activating factor 3-like 3</fullName>
    </submittedName>
</protein>
<feature type="domain" description="Peptidase S1" evidence="6">
    <location>
        <begin position="193"/>
        <end position="447"/>
    </location>
</feature>
<dbReference type="InterPro" id="IPR033116">
    <property type="entry name" value="TRYPSIN_SER"/>
</dbReference>
<dbReference type="InterPro" id="IPR018114">
    <property type="entry name" value="TRYPSIN_HIS"/>
</dbReference>
<dbReference type="InterPro" id="IPR009003">
    <property type="entry name" value="Peptidase_S1_PA"/>
</dbReference>
<accession>A0A8J5JGU5</accession>
<name>A0A8J5JGU5_HOMAM</name>
<dbReference type="Gene3D" id="1.10.10.1940">
    <property type="match status" value="1"/>
</dbReference>
<comment type="caution">
    <text evidence="8">The sequence shown here is derived from an EMBL/GenBank/DDBJ whole genome shotgun (WGS) entry which is preliminary data.</text>
</comment>
<feature type="chain" id="PRO_5035186027" evidence="5">
    <location>
        <begin position="20"/>
        <end position="449"/>
    </location>
</feature>
<dbReference type="SMART" id="SM00020">
    <property type="entry name" value="Tryp_SPc"/>
    <property type="match status" value="1"/>
</dbReference>